<dbReference type="GO" id="GO:0004896">
    <property type="term" value="F:cytokine receptor activity"/>
    <property type="evidence" value="ECO:0007669"/>
    <property type="project" value="TreeGrafter"/>
</dbReference>
<gene>
    <name evidence="6" type="primary">LOC103359570</name>
</gene>
<dbReference type="Ensembl" id="ENSSPAT00000014264.1">
    <property type="protein sequence ID" value="ENSSPAP00000014026.1"/>
    <property type="gene ID" value="ENSSPAG00000010582.1"/>
</dbReference>
<name>A0A3B5A1N1_9TELE</name>
<organism evidence="5">
    <name type="scientific">Stegastes partitus</name>
    <name type="common">bicolor damselfish</name>
    <dbReference type="NCBI Taxonomy" id="144197"/>
    <lineage>
        <taxon>Eukaryota</taxon>
        <taxon>Metazoa</taxon>
        <taxon>Chordata</taxon>
        <taxon>Craniata</taxon>
        <taxon>Vertebrata</taxon>
        <taxon>Euteleostomi</taxon>
        <taxon>Actinopterygii</taxon>
        <taxon>Neopterygii</taxon>
        <taxon>Teleostei</taxon>
        <taxon>Neoteleostei</taxon>
        <taxon>Acanthomorphata</taxon>
        <taxon>Ovalentaria</taxon>
        <taxon>Pomacentridae</taxon>
        <taxon>Stegastes</taxon>
    </lineage>
</organism>
<evidence type="ECO:0000256" key="2">
    <source>
        <dbReference type="SAM" id="Phobius"/>
    </source>
</evidence>
<reference evidence="6" key="2">
    <citation type="submission" date="2025-04" db="UniProtKB">
        <authorList>
            <consortium name="RefSeq"/>
        </authorList>
    </citation>
    <scope>IDENTIFICATION</scope>
</reference>
<dbReference type="InterPro" id="IPR050650">
    <property type="entry name" value="Type-II_Cytokine-TF_Rcpt"/>
</dbReference>
<feature type="compositionally biased region" description="Low complexity" evidence="1">
    <location>
        <begin position="352"/>
        <end position="366"/>
    </location>
</feature>
<dbReference type="SUPFAM" id="SSF49265">
    <property type="entry name" value="Fibronectin type III"/>
    <property type="match status" value="1"/>
</dbReference>
<keyword evidence="2" id="KW-0472">Membrane</keyword>
<dbReference type="GO" id="GO:0005886">
    <property type="term" value="C:plasma membrane"/>
    <property type="evidence" value="ECO:0007669"/>
    <property type="project" value="TreeGrafter"/>
</dbReference>
<feature type="transmembrane region" description="Helical" evidence="2">
    <location>
        <begin position="232"/>
        <end position="259"/>
    </location>
</feature>
<keyword evidence="2" id="KW-1133">Transmembrane helix</keyword>
<evidence type="ECO:0000313" key="5">
    <source>
        <dbReference type="Ensembl" id="ENSSPAP00000014026.1"/>
    </source>
</evidence>
<evidence type="ECO:0000313" key="6">
    <source>
        <dbReference type="RefSeq" id="XP_008283190.1"/>
    </source>
</evidence>
<evidence type="ECO:0000256" key="1">
    <source>
        <dbReference type="SAM" id="MobiDB-lite"/>
    </source>
</evidence>
<feature type="chain" id="PRO_5044591572" evidence="3">
    <location>
        <begin position="20"/>
        <end position="411"/>
    </location>
</feature>
<dbReference type="Pfam" id="PF01108">
    <property type="entry name" value="Tissue_fac"/>
    <property type="match status" value="1"/>
</dbReference>
<reference evidence="5" key="1">
    <citation type="submission" date="2023-09" db="UniProtKB">
        <authorList>
            <consortium name="Ensembl"/>
        </authorList>
    </citation>
    <scope>IDENTIFICATION</scope>
</reference>
<proteinExistence type="predicted"/>
<keyword evidence="2" id="KW-0812">Transmembrane</keyword>
<dbReference type="AlphaFoldDB" id="A0A3B5A1N1"/>
<protein>
    <submittedName>
        <fullName evidence="6">Uncharacterized protein LOC103359570</fullName>
    </submittedName>
</protein>
<dbReference type="InterPro" id="IPR003961">
    <property type="entry name" value="FN3_dom"/>
</dbReference>
<dbReference type="Gene3D" id="2.60.40.10">
    <property type="entry name" value="Immunoglobulins"/>
    <property type="match status" value="1"/>
</dbReference>
<accession>A0A3B5A1N1</accession>
<dbReference type="InterPro" id="IPR013783">
    <property type="entry name" value="Ig-like_fold"/>
</dbReference>
<dbReference type="RefSeq" id="XP_008283190.1">
    <property type="nucleotide sequence ID" value="XM_008284968.1"/>
</dbReference>
<feature type="region of interest" description="Disordered" evidence="1">
    <location>
        <begin position="337"/>
        <end position="411"/>
    </location>
</feature>
<dbReference type="PANTHER" id="PTHR20859">
    <property type="entry name" value="INTERFERON/INTERLEUKIN RECEPTOR"/>
    <property type="match status" value="1"/>
</dbReference>
<dbReference type="OrthoDB" id="9946382at2759"/>
<keyword evidence="3" id="KW-0732">Signal</keyword>
<evidence type="ECO:0000259" key="4">
    <source>
        <dbReference type="Pfam" id="PF01108"/>
    </source>
</evidence>
<dbReference type="InterPro" id="IPR036116">
    <property type="entry name" value="FN3_sf"/>
</dbReference>
<dbReference type="PANTHER" id="PTHR20859:SF87">
    <property type="entry name" value="CYTOKINE RECEPTOR FAMILY MEMBER B13-RELATED"/>
    <property type="match status" value="1"/>
</dbReference>
<dbReference type="STRING" id="144197.ENSSPAP00000014026"/>
<evidence type="ECO:0000256" key="3">
    <source>
        <dbReference type="SAM" id="SignalP"/>
    </source>
</evidence>
<sequence>MPPVGVFPTLLLLISGVSTATVPPPANVIVSCQNVRTTVSWDYSDQQPHTDFRVNVSGTSGNWNESVTTEHQFDLSHFVWKSEENYKDFLYVTVTAEQGGSRSEGVKSNTFSFNDVKTVETRCFLDFPPVDVKVDESRATVSFPNPVSFYKELERTINRNAAPVFKYVVSTATNGNADFEQFEDVCMVNHDTCKLGKQLPAGVKCVNLTGGLFDRSQLVFREVVQRCAPGPVVFHVVMLAVILLFVLVLITTVVVVYICKTNAWTFNTHDKPSVLEEDFKQTGRKQYHTLPKDDFSVVSVDGPQRLLVSTEDSNPSKDLHNSSAASDQCGSLYMERQLSESSNQELEDAELTSGASGTDSDSADGSVKTESVSMGSEDDDEQLLEQGPYDRRHAVMLDMGDGDMATGYKGL</sequence>
<feature type="domain" description="Fibronectin type-III" evidence="4">
    <location>
        <begin position="9"/>
        <end position="104"/>
    </location>
</feature>
<dbReference type="GeneTree" id="ENSGT00530000067736"/>
<feature type="signal peptide" evidence="3">
    <location>
        <begin position="1"/>
        <end position="19"/>
    </location>
</feature>